<dbReference type="Gene3D" id="3.40.50.720">
    <property type="entry name" value="NAD(P)-binding Rossmann-like Domain"/>
    <property type="match status" value="1"/>
</dbReference>
<sequence length="255" mass="27516">MDKDKNQLKGKTVVITGVSSGFGLGSTLGLTELGANVVGISRRADLLEDLRNHIENKGGSFRYVAGDVSKSETIEELSTTALKELGAIDIWINNVGVGALGYFWDIPLKDHERLIDVNLKGVVYGAHAAIGHFVATGEGTLINVGSIGSEVPLALQNTYSATKAGVLSLGRSINRELEFCEKENIKVATIIPWAVDTPWWEHAANYTGHKPCMAAMDGPELVIDEILNACIDPNEKMPVGYKAEGSNLFHRIFPN</sequence>
<dbReference type="PANTHER" id="PTHR44196">
    <property type="entry name" value="DEHYDROGENASE/REDUCTASE SDR FAMILY MEMBER 7B"/>
    <property type="match status" value="1"/>
</dbReference>
<keyword evidence="5" id="KW-1185">Reference proteome</keyword>
<dbReference type="Proteomes" id="UP000007364">
    <property type="component" value="Unassembled WGS sequence"/>
</dbReference>
<reference evidence="4 5" key="1">
    <citation type="journal article" date="2012" name="J. Bacteriol.">
        <title>Genome Sequence of Galbibacter marinum Type Strain ck-I2-15.</title>
        <authorList>
            <person name="Lai Q."/>
            <person name="Li C."/>
            <person name="Shao Z."/>
        </authorList>
    </citation>
    <scope>NUCLEOTIDE SEQUENCE [LARGE SCALE GENOMIC DNA]</scope>
    <source>
        <strain evidence="5">ck-I2-15</strain>
    </source>
</reference>
<evidence type="ECO:0000313" key="5">
    <source>
        <dbReference type="Proteomes" id="UP000007364"/>
    </source>
</evidence>
<dbReference type="GO" id="GO:0016020">
    <property type="term" value="C:membrane"/>
    <property type="evidence" value="ECO:0007669"/>
    <property type="project" value="TreeGrafter"/>
</dbReference>
<evidence type="ECO:0000256" key="2">
    <source>
        <dbReference type="ARBA" id="ARBA00023002"/>
    </source>
</evidence>
<evidence type="ECO:0000256" key="3">
    <source>
        <dbReference type="RuleBase" id="RU000363"/>
    </source>
</evidence>
<dbReference type="PRINTS" id="PR00081">
    <property type="entry name" value="GDHRDH"/>
</dbReference>
<comment type="similarity">
    <text evidence="1 3">Belongs to the short-chain dehydrogenases/reductases (SDR) family.</text>
</comment>
<dbReference type="GO" id="GO:0016491">
    <property type="term" value="F:oxidoreductase activity"/>
    <property type="evidence" value="ECO:0007669"/>
    <property type="project" value="UniProtKB-KW"/>
</dbReference>
<evidence type="ECO:0008006" key="6">
    <source>
        <dbReference type="Google" id="ProtNLM"/>
    </source>
</evidence>
<dbReference type="PATRIC" id="fig|555500.3.peg.1933"/>
<evidence type="ECO:0000256" key="1">
    <source>
        <dbReference type="ARBA" id="ARBA00006484"/>
    </source>
</evidence>
<dbReference type="Pfam" id="PF00106">
    <property type="entry name" value="adh_short"/>
    <property type="match status" value="1"/>
</dbReference>
<accession>K2PU05</accession>
<evidence type="ECO:0000313" key="4">
    <source>
        <dbReference type="EMBL" id="EKF55059.1"/>
    </source>
</evidence>
<dbReference type="PANTHER" id="PTHR44196:SF1">
    <property type="entry name" value="DEHYDROGENASE_REDUCTASE SDR FAMILY MEMBER 7B"/>
    <property type="match status" value="1"/>
</dbReference>
<dbReference type="InterPro" id="IPR036291">
    <property type="entry name" value="NAD(P)-bd_dom_sf"/>
</dbReference>
<comment type="caution">
    <text evidence="4">The sequence shown here is derived from an EMBL/GenBank/DDBJ whole genome shotgun (WGS) entry which is preliminary data.</text>
</comment>
<dbReference type="STRING" id="555500.I215_09361"/>
<keyword evidence="2" id="KW-0560">Oxidoreductase</keyword>
<name>K2PU05_9FLAO</name>
<dbReference type="SUPFAM" id="SSF51735">
    <property type="entry name" value="NAD(P)-binding Rossmann-fold domains"/>
    <property type="match status" value="1"/>
</dbReference>
<dbReference type="eggNOG" id="COG0300">
    <property type="taxonomic scope" value="Bacteria"/>
</dbReference>
<dbReference type="InterPro" id="IPR002347">
    <property type="entry name" value="SDR_fam"/>
</dbReference>
<proteinExistence type="inferred from homology"/>
<protein>
    <recommendedName>
        <fullName evidence="6">Short-chain dehydrogenase/reductase SDR</fullName>
    </recommendedName>
</protein>
<dbReference type="AlphaFoldDB" id="K2PU05"/>
<dbReference type="PRINTS" id="PR00080">
    <property type="entry name" value="SDRFAMILY"/>
</dbReference>
<gene>
    <name evidence="4" type="ORF">I215_09361</name>
</gene>
<dbReference type="RefSeq" id="WP_008991720.1">
    <property type="nucleotide sequence ID" value="NZ_AMSG01000011.1"/>
</dbReference>
<dbReference type="EMBL" id="AMSG01000011">
    <property type="protein sequence ID" value="EKF55059.1"/>
    <property type="molecule type" value="Genomic_DNA"/>
</dbReference>
<organism evidence="4 5">
    <name type="scientific">Galbibacter marinus</name>
    <dbReference type="NCBI Taxonomy" id="555500"/>
    <lineage>
        <taxon>Bacteria</taxon>
        <taxon>Pseudomonadati</taxon>
        <taxon>Bacteroidota</taxon>
        <taxon>Flavobacteriia</taxon>
        <taxon>Flavobacteriales</taxon>
        <taxon>Flavobacteriaceae</taxon>
        <taxon>Galbibacter</taxon>
    </lineage>
</organism>